<protein>
    <recommendedName>
        <fullName evidence="1">CobQ/CobB/MinD/ParA nucleotide binding domain-containing protein</fullName>
    </recommendedName>
</protein>
<proteinExistence type="predicted"/>
<evidence type="ECO:0000259" key="1">
    <source>
        <dbReference type="Pfam" id="PF01656"/>
    </source>
</evidence>
<evidence type="ECO:0000313" key="2">
    <source>
        <dbReference type="EMBL" id="ALA48140.1"/>
    </source>
</evidence>
<dbReference type="GeneID" id="26517074"/>
<dbReference type="KEGG" id="vg:26517074"/>
<sequence>MTILSIVHTKGGVGKTTTAMYLATVAAERGTDVVVIDADPQRSAAVWAEQAKERGSGLPFDVVEAPGQRDWEKQLVIVDTPPGTSRQIQEAIDVADLALIPCGASPIDVERVWPTLDLAVRQCPAIVLLTQVDLRAKLGERVRKLLKDESVPVLNTLVPQRQSIRKSFGRLPGDRGAYADVLTELEGVFQSV</sequence>
<organism evidence="2 3">
    <name type="scientific">Mycobacterium phage Phlei</name>
    <dbReference type="NCBI Taxonomy" id="1690684"/>
    <lineage>
        <taxon>Viruses</taxon>
        <taxon>Duplodnaviria</taxon>
        <taxon>Heunggongvirae</taxon>
        <taxon>Uroviricota</taxon>
        <taxon>Caudoviricetes</taxon>
        <taxon>Phleivirus</taxon>
        <taxon>Phleivirus Phlei</taxon>
    </lineage>
</organism>
<keyword evidence="3" id="KW-1185">Reference proteome</keyword>
<evidence type="ECO:0000313" key="3">
    <source>
        <dbReference type="Proteomes" id="UP000203948"/>
    </source>
</evidence>
<name>A0A0N7E4H5_9CAUD</name>
<dbReference type="RefSeq" id="YP_009188021.1">
    <property type="nucleotide sequence ID" value="NC_028662.1"/>
</dbReference>
<dbReference type="SUPFAM" id="SSF52540">
    <property type="entry name" value="P-loop containing nucleoside triphosphate hydrolases"/>
    <property type="match status" value="1"/>
</dbReference>
<dbReference type="InterPro" id="IPR002586">
    <property type="entry name" value="CobQ/CobB/MinD/ParA_Nub-bd_dom"/>
</dbReference>
<dbReference type="PANTHER" id="PTHR13696:SF96">
    <property type="entry name" value="COBQ_COBB_MIND_PARA NUCLEOTIDE BINDING DOMAIN-CONTAINING PROTEIN"/>
    <property type="match status" value="1"/>
</dbReference>
<dbReference type="Gene3D" id="3.40.50.300">
    <property type="entry name" value="P-loop containing nucleotide triphosphate hydrolases"/>
    <property type="match status" value="1"/>
</dbReference>
<dbReference type="EMBL" id="KT206225">
    <property type="protein sequence ID" value="ALA48140.1"/>
    <property type="molecule type" value="Genomic_DNA"/>
</dbReference>
<feature type="domain" description="CobQ/CobB/MinD/ParA nucleotide binding" evidence="1">
    <location>
        <begin position="5"/>
        <end position="167"/>
    </location>
</feature>
<dbReference type="Proteomes" id="UP000203948">
    <property type="component" value="Segment"/>
</dbReference>
<accession>A0A0N7E4H5</accession>
<dbReference type="InterPro" id="IPR050678">
    <property type="entry name" value="DNA_Partitioning_ATPase"/>
</dbReference>
<dbReference type="InterPro" id="IPR027417">
    <property type="entry name" value="P-loop_NTPase"/>
</dbReference>
<dbReference type="Pfam" id="PF01656">
    <property type="entry name" value="CbiA"/>
    <property type="match status" value="1"/>
</dbReference>
<reference evidence="2 3" key="1">
    <citation type="journal article" date="2016" name="Arch. Virol.">
        <title>Genome sequence of a cluster A13 mycobacteriophage detected in Mycobacterium phlei over a half century ago.</title>
        <authorList>
            <person name="Marton S."/>
            <person name="Feher E."/>
            <person name="Horvath B."/>
            <person name="Haber K."/>
            <person name="Somogyi P."/>
            <person name="Minarovits J."/>
            <person name="Banyai K."/>
        </authorList>
    </citation>
    <scope>NUCLEOTIDE SEQUENCE [LARGE SCALE GENOMIC DNA]</scope>
</reference>
<dbReference type="OrthoDB" id="13037at10239"/>
<dbReference type="PIRSF" id="PIRSF009320">
    <property type="entry name" value="Nuc_binding_HP_1000"/>
    <property type="match status" value="1"/>
</dbReference>
<dbReference type="PANTHER" id="PTHR13696">
    <property type="entry name" value="P-LOOP CONTAINING NUCLEOSIDE TRIPHOSPHATE HYDROLASE"/>
    <property type="match status" value="1"/>
</dbReference>
<dbReference type="CDD" id="cd02042">
    <property type="entry name" value="ParAB_family"/>
    <property type="match status" value="1"/>
</dbReference>